<dbReference type="GO" id="GO:0046872">
    <property type="term" value="F:metal ion binding"/>
    <property type="evidence" value="ECO:0007669"/>
    <property type="project" value="UniProtKB-KW"/>
</dbReference>
<dbReference type="InterPro" id="IPR019939">
    <property type="entry name" value="CofG_family"/>
</dbReference>
<keyword evidence="10 20" id="KW-0808">Transferase</keyword>
<comment type="pathway">
    <text evidence="3">Cofactor biosynthesis; coenzyme F0 biosynthesis.</text>
</comment>
<comment type="function">
    <text evidence="2">Catalyzes the radical-mediated synthesis of 7,8-didemethyl-8-hydroxy-5-deazariboflavin (FO) from 5-amino-6-(D-ribitylamino)uracil and L-tyrosine.</text>
</comment>
<evidence type="ECO:0000256" key="10">
    <source>
        <dbReference type="ARBA" id="ARBA00022679"/>
    </source>
</evidence>
<dbReference type="GO" id="GO:0044689">
    <property type="term" value="F:7,8-didemethyl-8-hydroxy-5-deazariboflavin synthase activity"/>
    <property type="evidence" value="ECO:0007669"/>
    <property type="project" value="UniProtKB-EC"/>
</dbReference>
<dbReference type="UniPathway" id="UPA00072"/>
<dbReference type="InterPro" id="IPR013785">
    <property type="entry name" value="Aldolase_TIM"/>
</dbReference>
<dbReference type="SMART" id="SM00729">
    <property type="entry name" value="Elp3"/>
    <property type="match status" value="2"/>
</dbReference>
<dbReference type="Proteomes" id="UP000266327">
    <property type="component" value="Unassembled WGS sequence"/>
</dbReference>
<keyword evidence="11" id="KW-0949">S-adenosyl-L-methionine</keyword>
<feature type="region of interest" description="Disordered" evidence="18">
    <location>
        <begin position="821"/>
        <end position="841"/>
    </location>
</feature>
<dbReference type="InterPro" id="IPR034405">
    <property type="entry name" value="F420"/>
</dbReference>
<evidence type="ECO:0000256" key="12">
    <source>
        <dbReference type="ARBA" id="ARBA00022723"/>
    </source>
</evidence>
<dbReference type="InterPro" id="IPR045567">
    <property type="entry name" value="CofH/MnqC-like_C"/>
</dbReference>
<evidence type="ECO:0000256" key="5">
    <source>
        <dbReference type="ARBA" id="ARBA00010826"/>
    </source>
</evidence>
<evidence type="ECO:0000256" key="6">
    <source>
        <dbReference type="ARBA" id="ARBA00012126"/>
    </source>
</evidence>
<dbReference type="InterPro" id="IPR019940">
    <property type="entry name" value="CofH_family"/>
</dbReference>
<dbReference type="OrthoDB" id="9802027at2"/>
<dbReference type="FunFam" id="3.20.20.70:FF:000134">
    <property type="entry name" value="7,8-didemethyl-8-hydroxy-5-deazariboflavin synthase"/>
    <property type="match status" value="1"/>
</dbReference>
<evidence type="ECO:0000256" key="7">
    <source>
        <dbReference type="ARBA" id="ARBA00012289"/>
    </source>
</evidence>
<dbReference type="EC" id="2.5.1.147" evidence="7"/>
<evidence type="ECO:0000256" key="9">
    <source>
        <dbReference type="ARBA" id="ARBA00022485"/>
    </source>
</evidence>
<dbReference type="Pfam" id="PF04055">
    <property type="entry name" value="Radical_SAM"/>
    <property type="match status" value="2"/>
</dbReference>
<feature type="compositionally biased region" description="Polar residues" evidence="18">
    <location>
        <begin position="825"/>
        <end position="841"/>
    </location>
</feature>
<dbReference type="SUPFAM" id="SSF102114">
    <property type="entry name" value="Radical SAM enzymes"/>
    <property type="match status" value="2"/>
</dbReference>
<evidence type="ECO:0000313" key="20">
    <source>
        <dbReference type="EMBL" id="RJG03077.1"/>
    </source>
</evidence>
<dbReference type="EC" id="4.3.1.32" evidence="6"/>
<sequence length="841" mass="92446">MINECMEQLAARKLPTRESVLRLAGCEDTKALCTAAAQIRDRGYGSHVTYSRKVFIPLTQLCRDVCHYCTFAHSPKRVSSPYMSIEQVLNVARAGARMGCKEALFTLGDKPELRYAAARDALAELGFASTLEYLAHAARAVLEEVGLLPHINAGCMGDDEIAMLRNVSASMGLMLESGSERLCAKGMPHYGSPDKVPRVRLDTIERAGRARIPFTSGLLIGIGETRLERVESLLALRELHERHGHIQEIIIQPFRAKEGTQMAHAPEPTLEELQWSIAVARLAFGPEMSIQSPPNLAADTLGEVIDAGINDWGGVSPLTPDFVNPEAPWPEVERLARETAAAGKKLHERLTVYPRYGSSAADWIAAPLRGALLKLSDAEGYPRVDSWSPGQPMSASTSEHLALTKPTNRTQVSHELRDIVAAAREGSELSHEQIVQLFSARDDNLAFVCESADELRRAVVGDTVTYTVNRNINYTNVCYFRCQFCAFSKGKHSENLRGKPYDLPMEEIARRAREAWERGATEVCMQGGIHPSYTGQTYLNILRAVKECVPHIHVHAFSPLEVWQGAKTLGITLREFLIELKQAGLGTLPGTAAEILDDEVRQHLCPDKIRTDEWLEVMATAHDLGLKTTSTIMFGHIDRPEHWARHLLHIRKLAARSGGFTEFVPLPFVPMEAPMSLKGRARPGPTIREVLLMHAVARLALHPHIPNIQTSWAKLGKQGVLSMLQAGANDLGGTLMNESITRAAGSVHGQELAPNEMEELIRAAGRIPRQRTTLYGDPSDERVRASFAARPLEPLADTPLASHARPAKRVLVRHVVTTAPECPSSARTLPQAADTSPASID</sequence>
<dbReference type="Pfam" id="PF19288">
    <property type="entry name" value="CofH_C"/>
    <property type="match status" value="1"/>
</dbReference>
<evidence type="ECO:0000259" key="19">
    <source>
        <dbReference type="PROSITE" id="PS51918"/>
    </source>
</evidence>
<dbReference type="SFLD" id="SFLDG01064">
    <property type="entry name" value="F420__menaquinone_cofactor_bio"/>
    <property type="match status" value="3"/>
</dbReference>
<comment type="similarity">
    <text evidence="5">In the N-terminal section; belongs to the radical SAM superfamily. CofG family.</text>
</comment>
<dbReference type="PANTHER" id="PTHR43076:SF1">
    <property type="entry name" value="LIPOYL SYNTHASE 2"/>
    <property type="match status" value="1"/>
</dbReference>
<evidence type="ECO:0000256" key="11">
    <source>
        <dbReference type="ARBA" id="ARBA00022691"/>
    </source>
</evidence>
<dbReference type="SFLD" id="SFLDF00294">
    <property type="entry name" value="7_8-didemethyl-8-hydroxy-5-dea"/>
    <property type="match status" value="1"/>
</dbReference>
<keyword evidence="13" id="KW-0408">Iron</keyword>
<reference evidence="21" key="1">
    <citation type="submission" date="2018-09" db="EMBL/GenBank/DDBJ databases">
        <authorList>
            <person name="Zhu H."/>
        </authorList>
    </citation>
    <scope>NUCLEOTIDE SEQUENCE [LARGE SCALE GENOMIC DNA]</scope>
    <source>
        <strain evidence="21">K1S02-23</strain>
    </source>
</reference>
<dbReference type="SFLD" id="SFLDG01389">
    <property type="entry name" value="menaquinone_synthsis_involved"/>
    <property type="match status" value="1"/>
</dbReference>
<proteinExistence type="inferred from homology"/>
<comment type="caution">
    <text evidence="20">The sequence shown here is derived from an EMBL/GenBank/DDBJ whole genome shotgun (WGS) entry which is preliminary data.</text>
</comment>
<dbReference type="PANTHER" id="PTHR43076">
    <property type="entry name" value="FO SYNTHASE (COFH)"/>
    <property type="match status" value="1"/>
</dbReference>
<dbReference type="EMBL" id="QYUQ01000002">
    <property type="protein sequence ID" value="RJG03077.1"/>
    <property type="molecule type" value="Genomic_DNA"/>
</dbReference>
<dbReference type="Gene3D" id="3.20.20.70">
    <property type="entry name" value="Aldolase class I"/>
    <property type="match status" value="2"/>
</dbReference>
<dbReference type="SFLD" id="SFLDS00029">
    <property type="entry name" value="Radical_SAM"/>
    <property type="match status" value="3"/>
</dbReference>
<protein>
    <recommendedName>
        <fullName evidence="8">FO synthase</fullName>
        <ecNumber evidence="7">2.5.1.147</ecNumber>
        <ecNumber evidence="6">4.3.1.32</ecNumber>
    </recommendedName>
</protein>
<dbReference type="CDD" id="cd01335">
    <property type="entry name" value="Radical_SAM"/>
    <property type="match status" value="2"/>
</dbReference>
<evidence type="ECO:0000256" key="13">
    <source>
        <dbReference type="ARBA" id="ARBA00023004"/>
    </source>
</evidence>
<dbReference type="InterPro" id="IPR006638">
    <property type="entry name" value="Elp3/MiaA/NifB-like_rSAM"/>
</dbReference>
<dbReference type="NCBIfam" id="NF005609">
    <property type="entry name" value="PRK07360.1"/>
    <property type="match status" value="1"/>
</dbReference>
<name>A0A3A3G3L9_9BURK</name>
<comment type="similarity">
    <text evidence="4">In the C-terminal section; belongs to the radical SAM superfamily. CofH family.</text>
</comment>
<evidence type="ECO:0000256" key="1">
    <source>
        <dbReference type="ARBA" id="ARBA00001966"/>
    </source>
</evidence>
<dbReference type="NCBIfam" id="TIGR03551">
    <property type="entry name" value="F420_cofH"/>
    <property type="match status" value="1"/>
</dbReference>
<evidence type="ECO:0000256" key="8">
    <source>
        <dbReference type="ARBA" id="ARBA00022220"/>
    </source>
</evidence>
<evidence type="ECO:0000256" key="3">
    <source>
        <dbReference type="ARBA" id="ARBA00004712"/>
    </source>
</evidence>
<dbReference type="AlphaFoldDB" id="A0A3A3G3L9"/>
<dbReference type="InterPro" id="IPR020050">
    <property type="entry name" value="FO_synthase_su2"/>
</dbReference>
<dbReference type="NCBIfam" id="TIGR03550">
    <property type="entry name" value="F420_cofG"/>
    <property type="match status" value="1"/>
</dbReference>
<evidence type="ECO:0000256" key="15">
    <source>
        <dbReference type="ARBA" id="ARBA00023239"/>
    </source>
</evidence>
<dbReference type="NCBIfam" id="NF004884">
    <property type="entry name" value="PRK06245.1"/>
    <property type="match status" value="1"/>
</dbReference>
<organism evidence="20 21">
    <name type="scientific">Noviherbaspirillum sedimenti</name>
    <dbReference type="NCBI Taxonomy" id="2320865"/>
    <lineage>
        <taxon>Bacteria</taxon>
        <taxon>Pseudomonadati</taxon>
        <taxon>Pseudomonadota</taxon>
        <taxon>Betaproteobacteria</taxon>
        <taxon>Burkholderiales</taxon>
        <taxon>Oxalobacteraceae</taxon>
        <taxon>Noviherbaspirillum</taxon>
    </lineage>
</organism>
<dbReference type="PROSITE" id="PS51918">
    <property type="entry name" value="RADICAL_SAM"/>
    <property type="match status" value="2"/>
</dbReference>
<dbReference type="SFLD" id="SFLDF00343">
    <property type="entry name" value="aminofutalosine_synthase_(mqnE"/>
    <property type="match status" value="1"/>
</dbReference>
<comment type="cofactor">
    <cofactor evidence="1">
        <name>[4Fe-4S] cluster</name>
        <dbReference type="ChEBI" id="CHEBI:49883"/>
    </cofactor>
</comment>
<evidence type="ECO:0000256" key="16">
    <source>
        <dbReference type="ARBA" id="ARBA00048468"/>
    </source>
</evidence>
<feature type="domain" description="Radical SAM core" evidence="19">
    <location>
        <begin position="464"/>
        <end position="703"/>
    </location>
</feature>
<evidence type="ECO:0000256" key="4">
    <source>
        <dbReference type="ARBA" id="ARBA00010051"/>
    </source>
</evidence>
<evidence type="ECO:0000256" key="17">
    <source>
        <dbReference type="ARBA" id="ARBA00048974"/>
    </source>
</evidence>
<keyword evidence="15" id="KW-0456">Lyase</keyword>
<keyword evidence="21" id="KW-1185">Reference proteome</keyword>
<dbReference type="NCBIfam" id="TIGR00423">
    <property type="entry name" value="CofH family radical SAM protein"/>
    <property type="match status" value="1"/>
</dbReference>
<gene>
    <name evidence="20" type="primary">cofH</name>
    <name evidence="20" type="ORF">D3878_17070</name>
</gene>
<accession>A0A3A3G3L9</accession>
<evidence type="ECO:0000256" key="14">
    <source>
        <dbReference type="ARBA" id="ARBA00023014"/>
    </source>
</evidence>
<comment type="catalytic activity">
    <reaction evidence="16">
        <text>5-amino-6-(D-ribitylamino)uracil + L-tyrosine + S-adenosyl-L-methionine = 5-amino-5-(4-hydroxybenzyl)-6-(D-ribitylimino)-5,6-dihydrouracil + 2-iminoacetate + 5'-deoxyadenosine + L-methionine + H(+)</text>
        <dbReference type="Rhea" id="RHEA:55200"/>
        <dbReference type="ChEBI" id="CHEBI:15378"/>
        <dbReference type="ChEBI" id="CHEBI:15934"/>
        <dbReference type="ChEBI" id="CHEBI:17319"/>
        <dbReference type="ChEBI" id="CHEBI:57844"/>
        <dbReference type="ChEBI" id="CHEBI:58315"/>
        <dbReference type="ChEBI" id="CHEBI:59789"/>
        <dbReference type="ChEBI" id="CHEBI:77846"/>
        <dbReference type="ChEBI" id="CHEBI:85936"/>
        <dbReference type="EC" id="2.5.1.147"/>
    </reaction>
</comment>
<dbReference type="HAMAP" id="MF_01612">
    <property type="entry name" value="FO_synth_sub2"/>
    <property type="match status" value="1"/>
</dbReference>
<evidence type="ECO:0000313" key="21">
    <source>
        <dbReference type="Proteomes" id="UP000266327"/>
    </source>
</evidence>
<keyword evidence="9" id="KW-0004">4Fe-4S</keyword>
<dbReference type="GO" id="GO:0141093">
    <property type="term" value="F:5-amino-6-(D-ribitylamino)uracil--L-tyrosine 4-hydroxyphenyl transferase activity"/>
    <property type="evidence" value="ECO:0007669"/>
    <property type="project" value="UniProtKB-EC"/>
</dbReference>
<dbReference type="GO" id="GO:0051539">
    <property type="term" value="F:4 iron, 4 sulfur cluster binding"/>
    <property type="evidence" value="ECO:0007669"/>
    <property type="project" value="UniProtKB-KW"/>
</dbReference>
<evidence type="ECO:0000256" key="2">
    <source>
        <dbReference type="ARBA" id="ARBA00003692"/>
    </source>
</evidence>
<dbReference type="InterPro" id="IPR058240">
    <property type="entry name" value="rSAM_sf"/>
</dbReference>
<comment type="catalytic activity">
    <reaction evidence="17">
        <text>5-amino-5-(4-hydroxybenzyl)-6-(D-ribitylimino)-5,6-dihydrouracil + S-adenosyl-L-methionine = 7,8-didemethyl-8-hydroxy-5-deazariboflavin + 5'-deoxyadenosine + L-methionine + NH4(+) + H(+)</text>
        <dbReference type="Rhea" id="RHEA:55204"/>
        <dbReference type="ChEBI" id="CHEBI:15378"/>
        <dbReference type="ChEBI" id="CHEBI:17319"/>
        <dbReference type="ChEBI" id="CHEBI:28938"/>
        <dbReference type="ChEBI" id="CHEBI:57844"/>
        <dbReference type="ChEBI" id="CHEBI:59789"/>
        <dbReference type="ChEBI" id="CHEBI:59904"/>
        <dbReference type="ChEBI" id="CHEBI:85936"/>
        <dbReference type="EC" id="4.3.1.32"/>
    </reaction>
</comment>
<dbReference type="InterPro" id="IPR007197">
    <property type="entry name" value="rSAM"/>
</dbReference>
<evidence type="ECO:0000256" key="18">
    <source>
        <dbReference type="SAM" id="MobiDB-lite"/>
    </source>
</evidence>
<keyword evidence="14" id="KW-0411">Iron-sulfur</keyword>
<keyword evidence="12" id="KW-0479">Metal-binding</keyword>
<dbReference type="SFLD" id="SFLDG01388">
    <property type="entry name" value="7_8-didemethyl-8-hydroxy-5-dea"/>
    <property type="match status" value="2"/>
</dbReference>
<feature type="domain" description="Radical SAM core" evidence="19">
    <location>
        <begin position="48"/>
        <end position="295"/>
    </location>
</feature>
<dbReference type="HAMAP" id="MF_01611">
    <property type="entry name" value="FO_synth_sub1"/>
    <property type="match status" value="1"/>
</dbReference>